<gene>
    <name evidence="1" type="ORF">SNEC2469_LOCUS31139</name>
</gene>
<evidence type="ECO:0000313" key="2">
    <source>
        <dbReference type="Proteomes" id="UP000601435"/>
    </source>
</evidence>
<reference evidence="1" key="1">
    <citation type="submission" date="2021-02" db="EMBL/GenBank/DDBJ databases">
        <authorList>
            <person name="Dougan E. K."/>
            <person name="Rhodes N."/>
            <person name="Thang M."/>
            <person name="Chan C."/>
        </authorList>
    </citation>
    <scope>NUCLEOTIDE SEQUENCE</scope>
</reference>
<protein>
    <submittedName>
        <fullName evidence="1">Uncharacterized protein</fullName>
    </submittedName>
</protein>
<comment type="caution">
    <text evidence="1">The sequence shown here is derived from an EMBL/GenBank/DDBJ whole genome shotgun (WGS) entry which is preliminary data.</text>
</comment>
<evidence type="ECO:0000313" key="1">
    <source>
        <dbReference type="EMBL" id="CAE7912696.1"/>
    </source>
</evidence>
<proteinExistence type="predicted"/>
<name>A0A813BQJ0_9DINO</name>
<accession>A0A813BQJ0</accession>
<keyword evidence="2" id="KW-1185">Reference proteome</keyword>
<organism evidence="1 2">
    <name type="scientific">Symbiodinium necroappetens</name>
    <dbReference type="NCBI Taxonomy" id="1628268"/>
    <lineage>
        <taxon>Eukaryota</taxon>
        <taxon>Sar</taxon>
        <taxon>Alveolata</taxon>
        <taxon>Dinophyceae</taxon>
        <taxon>Suessiales</taxon>
        <taxon>Symbiodiniaceae</taxon>
        <taxon>Symbiodinium</taxon>
    </lineage>
</organism>
<sequence>MKVLRRELRRVGSFVQELDGPAFKLAFDKLGPLGLFRPSVRRCLSECLLSKQVVEYKKLSRLSQFLTWGHEALCKKLAPEAAALSALSTQQRFKTSHEFNLDDSAWLMSRQLIDIALTSFQASSLQARPQCEIRDSDAQTLRHSDSQTIRHSDAQTLRPDAQTFRRKSRLVCQA</sequence>
<dbReference type="EMBL" id="CAJNJA010074463">
    <property type="protein sequence ID" value="CAE7912696.1"/>
    <property type="molecule type" value="Genomic_DNA"/>
</dbReference>
<dbReference type="Proteomes" id="UP000601435">
    <property type="component" value="Unassembled WGS sequence"/>
</dbReference>
<dbReference type="AlphaFoldDB" id="A0A813BQJ0"/>